<dbReference type="RefSeq" id="WP_140736694.1">
    <property type="nucleotide sequence ID" value="NZ_RCZM01000001.1"/>
</dbReference>
<proteinExistence type="predicted"/>
<feature type="transmembrane region" description="Helical" evidence="2">
    <location>
        <begin position="63"/>
        <end position="80"/>
    </location>
</feature>
<feature type="compositionally biased region" description="Acidic residues" evidence="1">
    <location>
        <begin position="180"/>
        <end position="190"/>
    </location>
</feature>
<feature type="transmembrane region" description="Helical" evidence="2">
    <location>
        <begin position="137"/>
        <end position="158"/>
    </location>
</feature>
<evidence type="ECO:0000256" key="1">
    <source>
        <dbReference type="SAM" id="MobiDB-lite"/>
    </source>
</evidence>
<feature type="transmembrane region" description="Helical" evidence="2">
    <location>
        <begin position="100"/>
        <end position="125"/>
    </location>
</feature>
<keyword evidence="2" id="KW-0812">Transmembrane</keyword>
<feature type="compositionally biased region" description="Basic and acidic residues" evidence="1">
    <location>
        <begin position="191"/>
        <end position="203"/>
    </location>
</feature>
<feature type="region of interest" description="Disordered" evidence="1">
    <location>
        <begin position="161"/>
        <end position="217"/>
    </location>
</feature>
<comment type="caution">
    <text evidence="3">The sequence shown here is derived from an EMBL/GenBank/DDBJ whole genome shotgun (WGS) entry which is preliminary data.</text>
</comment>
<organism evidence="3 4">
    <name type="scientific">Pedococcus bigeumensis</name>
    <dbReference type="NCBI Taxonomy" id="433644"/>
    <lineage>
        <taxon>Bacteria</taxon>
        <taxon>Bacillati</taxon>
        <taxon>Actinomycetota</taxon>
        <taxon>Actinomycetes</taxon>
        <taxon>Micrococcales</taxon>
        <taxon>Intrasporangiaceae</taxon>
        <taxon>Pedococcus</taxon>
    </lineage>
</organism>
<dbReference type="Proteomes" id="UP000317722">
    <property type="component" value="Unassembled WGS sequence"/>
</dbReference>
<gene>
    <name evidence="3" type="ORF">EAH86_00595</name>
</gene>
<evidence type="ECO:0000313" key="3">
    <source>
        <dbReference type="EMBL" id="TPG19053.1"/>
    </source>
</evidence>
<reference evidence="3 4" key="1">
    <citation type="journal article" date="2019" name="Environ. Microbiol.">
        <title>Species interactions and distinct microbial communities in high Arctic permafrost affected cryosols are associated with the CH4 and CO2 gas fluxes.</title>
        <authorList>
            <person name="Altshuler I."/>
            <person name="Hamel J."/>
            <person name="Turney S."/>
            <person name="Magnuson E."/>
            <person name="Levesque R."/>
            <person name="Greer C."/>
            <person name="Whyte L.G."/>
        </authorList>
    </citation>
    <scope>NUCLEOTIDE SEQUENCE [LARGE SCALE GENOMIC DNA]</scope>
    <source>
        <strain evidence="3 4">S9.3A</strain>
    </source>
</reference>
<protein>
    <submittedName>
        <fullName evidence="3">Uncharacterized protein</fullName>
    </submittedName>
</protein>
<feature type="transmembrane region" description="Helical" evidence="2">
    <location>
        <begin position="36"/>
        <end position="56"/>
    </location>
</feature>
<sequence length="393" mass="40369">MDTRTLLIRCAALLTVGAALIHVGVSADHFREWWAAGLFFLVSAAAQLGWALWCWSRPSSRRALLAGAGGSVALALVWAVSRTSGLPFGPEAGVAEPVGVADTVCMALEVLSAGLAAVAATAWAPARLKVSSTPRRAAALTGAVAALTLIASGAAIAAPGHDHGATDVAGTSAHAHSDDADAAGDGDGDEGTAHDAAAHDHSDVPNLPDTASATPEQTAAAKDLLARTIAATTAYRDPAAATKAGFDVQAAWDRRQKLLAAAGKKTGDKGAVHVPNKANRTDGKILDPNAPETLIYRRSADGKFTLVGVMFTAEKKAPPTSYQPYIRWHTHEACTGGGVKKLKPVDGKCAAGTTLRTSGAMTHLWFVDSAQLAQAYAVKPPLKALAAYQKALS</sequence>
<feature type="region of interest" description="Disordered" evidence="1">
    <location>
        <begin position="263"/>
        <end position="285"/>
    </location>
</feature>
<dbReference type="EMBL" id="RCZM01000001">
    <property type="protein sequence ID" value="TPG19053.1"/>
    <property type="molecule type" value="Genomic_DNA"/>
</dbReference>
<evidence type="ECO:0000313" key="4">
    <source>
        <dbReference type="Proteomes" id="UP000317722"/>
    </source>
</evidence>
<keyword evidence="4" id="KW-1185">Reference proteome</keyword>
<dbReference type="OrthoDB" id="4856904at2"/>
<accession>A0A502D1S9</accession>
<name>A0A502D1S9_9MICO</name>
<dbReference type="AlphaFoldDB" id="A0A502D1S9"/>
<keyword evidence="2" id="KW-1133">Transmembrane helix</keyword>
<keyword evidence="2" id="KW-0472">Membrane</keyword>
<evidence type="ECO:0000256" key="2">
    <source>
        <dbReference type="SAM" id="Phobius"/>
    </source>
</evidence>